<dbReference type="Proteomes" id="UP000887574">
    <property type="component" value="Unplaced"/>
</dbReference>
<evidence type="ECO:0000313" key="1">
    <source>
        <dbReference type="Proteomes" id="UP000887574"/>
    </source>
</evidence>
<dbReference type="AlphaFoldDB" id="A0A915DSD7"/>
<accession>A0A915DSD7</accession>
<dbReference type="WBParaSite" id="jg22643.2">
    <property type="protein sequence ID" value="jg22643.2"/>
    <property type="gene ID" value="jg22643"/>
</dbReference>
<reference evidence="2" key="1">
    <citation type="submission" date="2022-11" db="UniProtKB">
        <authorList>
            <consortium name="WormBaseParasite"/>
        </authorList>
    </citation>
    <scope>IDENTIFICATION</scope>
</reference>
<name>A0A915DSD7_9BILA</name>
<keyword evidence="1" id="KW-1185">Reference proteome</keyword>
<sequence length="153" mass="17625">MHELLTFYRIFTKFFGKSFSAVSQVKTINSDISLSRLRESKSGQVRPLQHSIYAELDFLRSYHVAASLCTAGFKVKDAEEIVGELLPTEVQQCHDRMKKVMIEQEQLNRMFDNDSLICQVSTGIDYIEVEVHELLVMTPLFLLDFMARNSVQN</sequence>
<protein>
    <submittedName>
        <fullName evidence="2">Uncharacterized protein</fullName>
    </submittedName>
</protein>
<proteinExistence type="predicted"/>
<organism evidence="1 2">
    <name type="scientific">Ditylenchus dipsaci</name>
    <dbReference type="NCBI Taxonomy" id="166011"/>
    <lineage>
        <taxon>Eukaryota</taxon>
        <taxon>Metazoa</taxon>
        <taxon>Ecdysozoa</taxon>
        <taxon>Nematoda</taxon>
        <taxon>Chromadorea</taxon>
        <taxon>Rhabditida</taxon>
        <taxon>Tylenchina</taxon>
        <taxon>Tylenchomorpha</taxon>
        <taxon>Sphaerularioidea</taxon>
        <taxon>Anguinidae</taxon>
        <taxon>Anguininae</taxon>
        <taxon>Ditylenchus</taxon>
    </lineage>
</organism>
<evidence type="ECO:0000313" key="2">
    <source>
        <dbReference type="WBParaSite" id="jg22643.2"/>
    </source>
</evidence>